<keyword evidence="4" id="KW-1133">Transmembrane helix</keyword>
<dbReference type="PANTHER" id="PTHR11923">
    <property type="entry name" value="SCAVENGER RECEPTOR CLASS B TYPE-1 SR-B1"/>
    <property type="match status" value="1"/>
</dbReference>
<feature type="non-terminal residue" evidence="8">
    <location>
        <position position="149"/>
    </location>
</feature>
<evidence type="ECO:0000256" key="2">
    <source>
        <dbReference type="ARBA" id="ARBA00010532"/>
    </source>
</evidence>
<evidence type="ECO:0000313" key="8">
    <source>
        <dbReference type="RefSeq" id="XP_022236874.1"/>
    </source>
</evidence>
<evidence type="ECO:0000313" key="7">
    <source>
        <dbReference type="Proteomes" id="UP000694941"/>
    </source>
</evidence>
<keyword evidence="5" id="KW-0472">Membrane</keyword>
<keyword evidence="7" id="KW-1185">Reference proteome</keyword>
<dbReference type="PANTHER" id="PTHR11923:SF93">
    <property type="entry name" value="GH07959P-RELATED"/>
    <property type="match status" value="1"/>
</dbReference>
<evidence type="ECO:0000256" key="3">
    <source>
        <dbReference type="ARBA" id="ARBA00022692"/>
    </source>
</evidence>
<name>A0ABM1RZR9_LIMPO</name>
<evidence type="ECO:0000256" key="1">
    <source>
        <dbReference type="ARBA" id="ARBA00004370"/>
    </source>
</evidence>
<dbReference type="Pfam" id="PF01130">
    <property type="entry name" value="CD36"/>
    <property type="match status" value="1"/>
</dbReference>
<protein>
    <submittedName>
        <fullName evidence="8">Protein croquemort-like</fullName>
    </submittedName>
</protein>
<dbReference type="InterPro" id="IPR002159">
    <property type="entry name" value="CD36_fam"/>
</dbReference>
<evidence type="ECO:0000256" key="6">
    <source>
        <dbReference type="ARBA" id="ARBA00023180"/>
    </source>
</evidence>
<gene>
    <name evidence="8" type="primary">LOC111084459</name>
</gene>
<accession>A0ABM1RZR9</accession>
<evidence type="ECO:0000256" key="4">
    <source>
        <dbReference type="ARBA" id="ARBA00022989"/>
    </source>
</evidence>
<dbReference type="RefSeq" id="XP_022236874.1">
    <property type="nucleotide sequence ID" value="XM_022381166.1"/>
</dbReference>
<reference evidence="8" key="1">
    <citation type="submission" date="2025-08" db="UniProtKB">
        <authorList>
            <consortium name="RefSeq"/>
        </authorList>
    </citation>
    <scope>IDENTIFICATION</scope>
    <source>
        <tissue evidence="8">Muscle</tissue>
    </source>
</reference>
<dbReference type="GeneID" id="111084459"/>
<proteinExistence type="inferred from homology"/>
<evidence type="ECO:0000256" key="5">
    <source>
        <dbReference type="ARBA" id="ARBA00023136"/>
    </source>
</evidence>
<organism evidence="7 8">
    <name type="scientific">Limulus polyphemus</name>
    <name type="common">Atlantic horseshoe crab</name>
    <dbReference type="NCBI Taxonomy" id="6850"/>
    <lineage>
        <taxon>Eukaryota</taxon>
        <taxon>Metazoa</taxon>
        <taxon>Ecdysozoa</taxon>
        <taxon>Arthropoda</taxon>
        <taxon>Chelicerata</taxon>
        <taxon>Merostomata</taxon>
        <taxon>Xiphosura</taxon>
        <taxon>Limulidae</taxon>
        <taxon>Limulus</taxon>
    </lineage>
</organism>
<comment type="similarity">
    <text evidence="2">Belongs to the CD36 family.</text>
</comment>
<dbReference type="Proteomes" id="UP000694941">
    <property type="component" value="Unplaced"/>
</dbReference>
<keyword evidence="6" id="KW-0325">Glycoprotein</keyword>
<keyword evidence="3" id="KW-0812">Transmembrane</keyword>
<comment type="subcellular location">
    <subcellularLocation>
        <location evidence="1">Membrane</location>
    </subcellularLocation>
</comment>
<dbReference type="PRINTS" id="PR01609">
    <property type="entry name" value="CD36FAMILY"/>
</dbReference>
<sequence>MYVGLSDSNLTSEFVFLTPLPRGPVILFLKMCSYSHSQRMMLQEGSESYGYWKEPPVPIYIRFYFFNLTNPEGVWSLKEKPDFKEMGPYTFREHRLKVNITWNKNGTVSYQQIKSWYFESDLTDGSLEDIVTTLNVPAVVSIVSTVTLH</sequence>